<keyword evidence="6" id="KW-0004">4Fe-4S</keyword>
<sequence>MLKKKLQTIKVRIPVPHNIQNLKAKSVEVSEYKKSPQHSDAEVIRQIKRLCQTTNNENNNNIDIDPKIQAKTLNRDKKEDLSYQIDALADRLNNLKHSKYLPLEFTTTVKDGTPYDYLAKASIGQEKKRLSVTKIIPYRYCELKSMYEVYLGFEMHRSEAMKRGVEIHRTMEINDHPQRPILVESANQESRSLVDVDAEELQPADRSTRQTRRKMVDQTLKRMSRLNNQNVVTLQDPELSDDISVKNPETSFIKDEGKYNQEKDRESWINTTLKDAKTNGERGEAVDKNSIFADIEKAQMVAGTSRRTDELNSKMTLITEAIDKGFQIIPKIRLKGEKEPSGSDAFKLTQTLIRYLQLFRKGTCHEVLVHGFYNPHIEDLIIPSNKKQLIEDDKITISGVIDQLKLQSVQEGALPLFQKEISEKLEGTETFEQLIKTIEDVTRSWVSEQDPMIELVINDDKTRMFNARPTRIVQQQNLVQVGMYAKLLGLLTNNVDFTYHSWLCNMKDRGNEVFEPLSNDVVSFCSICSDLLFNDFLRLKNGEMIDYSDIVDGPYSASGMTKFIYENTTDDTSLDILAGEWIYPPTLAHITARLSQVQLLVKPFFHKKIEVTYLFADPKNSGKLKVIDVSQSQYDEEFINEQIHLGMDLWMGRREPAGPLMPQACKNCEFNHKCQIPLKRQGLL</sequence>
<keyword evidence="7" id="KW-0540">Nuclease</keyword>
<evidence type="ECO:0000256" key="7">
    <source>
        <dbReference type="ARBA" id="ARBA00022722"/>
    </source>
</evidence>
<name>A0A1V2LNU3_PICKU</name>
<dbReference type="GO" id="GO:0045145">
    <property type="term" value="F:single-stranded DNA 5'-3' DNA exonuclease activity"/>
    <property type="evidence" value="ECO:0007669"/>
    <property type="project" value="InterPro"/>
</dbReference>
<keyword evidence="8 12" id="KW-0378">Hydrolase</keyword>
<comment type="caution">
    <text evidence="12">The sequence shown here is derived from an EMBL/GenBank/DDBJ whole genome shotgun (WGS) entry which is preliminary data.</text>
</comment>
<evidence type="ECO:0000256" key="4">
    <source>
        <dbReference type="ARBA" id="ARBA00011245"/>
    </source>
</evidence>
<evidence type="ECO:0000313" key="12">
    <source>
        <dbReference type="EMBL" id="ONH74648.1"/>
    </source>
</evidence>
<comment type="cofactor">
    <cofactor evidence="1">
        <name>Mg(2+)</name>
        <dbReference type="ChEBI" id="CHEBI:18420"/>
    </cofactor>
</comment>
<keyword evidence="6" id="KW-0479">Metal-binding</keyword>
<evidence type="ECO:0000256" key="2">
    <source>
        <dbReference type="ARBA" id="ARBA00001966"/>
    </source>
</evidence>
<comment type="subunit">
    <text evidence="4">Monomer.</text>
</comment>
<proteinExistence type="inferred from homology"/>
<dbReference type="GO" id="GO:0036297">
    <property type="term" value="P:interstrand cross-link repair"/>
    <property type="evidence" value="ECO:0007669"/>
    <property type="project" value="TreeGrafter"/>
</dbReference>
<dbReference type="Proteomes" id="UP000189274">
    <property type="component" value="Unassembled WGS sequence"/>
</dbReference>
<evidence type="ECO:0000256" key="5">
    <source>
        <dbReference type="ARBA" id="ARBA00013561"/>
    </source>
</evidence>
<evidence type="ECO:0000256" key="1">
    <source>
        <dbReference type="ARBA" id="ARBA00001946"/>
    </source>
</evidence>
<dbReference type="VEuPathDB" id="FungiDB:C5L36_0D03960"/>
<dbReference type="PANTHER" id="PTHR14464">
    <property type="entry name" value="EXONUCLEASE V"/>
    <property type="match status" value="1"/>
</dbReference>
<evidence type="ECO:0000256" key="3">
    <source>
        <dbReference type="ARBA" id="ARBA00009797"/>
    </source>
</evidence>
<evidence type="ECO:0000256" key="9">
    <source>
        <dbReference type="ARBA" id="ARBA00023004"/>
    </source>
</evidence>
<gene>
    <name evidence="12" type="ORF">BOH78_2389</name>
</gene>
<dbReference type="PANTHER" id="PTHR14464:SF4">
    <property type="entry name" value="EXONUCLEASE V"/>
    <property type="match status" value="1"/>
</dbReference>
<evidence type="ECO:0000313" key="13">
    <source>
        <dbReference type="Proteomes" id="UP000189274"/>
    </source>
</evidence>
<comment type="cofactor">
    <cofactor evidence="2">
        <name>[4Fe-4S] cluster</name>
        <dbReference type="ChEBI" id="CHEBI:49883"/>
    </cofactor>
</comment>
<keyword evidence="8 12" id="KW-0269">Exonuclease</keyword>
<dbReference type="AlphaFoldDB" id="A0A1V2LNU3"/>
<reference evidence="13" key="1">
    <citation type="journal article" date="2017" name="Genome Announc.">
        <title>Genome sequences of Cyberlindnera fabianii 65, Pichia kudriavzevii 129, and Saccharomyces cerevisiae 131 isolated from fermented masau fruits in Zimbabwe.</title>
        <authorList>
            <person name="van Rijswijck I.M.H."/>
            <person name="Derks M.F.L."/>
            <person name="Abee T."/>
            <person name="de Ridder D."/>
            <person name="Smid E.J."/>
        </authorList>
    </citation>
    <scope>NUCLEOTIDE SEQUENCE [LARGE SCALE GENOMIC DNA]</scope>
    <source>
        <strain evidence="13">129</strain>
    </source>
</reference>
<dbReference type="EMBL" id="MQVM01000009">
    <property type="protein sequence ID" value="ONH74648.1"/>
    <property type="molecule type" value="Genomic_DNA"/>
</dbReference>
<keyword evidence="10" id="KW-0411">Iron-sulfur</keyword>
<evidence type="ECO:0000256" key="11">
    <source>
        <dbReference type="ARBA" id="ARBA00030412"/>
    </source>
</evidence>
<dbReference type="Pfam" id="PF09810">
    <property type="entry name" value="Exo5"/>
    <property type="match status" value="2"/>
</dbReference>
<keyword evidence="9" id="KW-0408">Iron</keyword>
<comment type="similarity">
    <text evidence="3">Belongs to the EXO5 family.</text>
</comment>
<evidence type="ECO:0000256" key="8">
    <source>
        <dbReference type="ARBA" id="ARBA00022839"/>
    </source>
</evidence>
<evidence type="ECO:0000256" key="10">
    <source>
        <dbReference type="ARBA" id="ARBA00023014"/>
    </source>
</evidence>
<protein>
    <recommendedName>
        <fullName evidence="5">Exonuclease V, mitochondrial</fullName>
    </recommendedName>
    <alternativeName>
        <fullName evidence="11">Defects in morphology protein 1</fullName>
    </alternativeName>
</protein>
<evidence type="ECO:0000256" key="6">
    <source>
        <dbReference type="ARBA" id="ARBA00022485"/>
    </source>
</evidence>
<dbReference type="GO" id="GO:0005634">
    <property type="term" value="C:nucleus"/>
    <property type="evidence" value="ECO:0007669"/>
    <property type="project" value="TreeGrafter"/>
</dbReference>
<organism evidence="12 13">
    <name type="scientific">Pichia kudriavzevii</name>
    <name type="common">Yeast</name>
    <name type="synonym">Issatchenkia orientalis</name>
    <dbReference type="NCBI Taxonomy" id="4909"/>
    <lineage>
        <taxon>Eukaryota</taxon>
        <taxon>Fungi</taxon>
        <taxon>Dikarya</taxon>
        <taxon>Ascomycota</taxon>
        <taxon>Saccharomycotina</taxon>
        <taxon>Pichiomycetes</taxon>
        <taxon>Pichiales</taxon>
        <taxon>Pichiaceae</taxon>
        <taxon>Pichia</taxon>
    </lineage>
</organism>
<dbReference type="InterPro" id="IPR019190">
    <property type="entry name" value="EXOV"/>
</dbReference>
<accession>A0A1V2LNU3</accession>
<dbReference type="GO" id="GO:0051539">
    <property type="term" value="F:4 iron, 4 sulfur cluster binding"/>
    <property type="evidence" value="ECO:0007669"/>
    <property type="project" value="UniProtKB-KW"/>
</dbReference>